<dbReference type="SMART" id="SM00387">
    <property type="entry name" value="HATPase_c"/>
    <property type="match status" value="1"/>
</dbReference>
<evidence type="ECO:0000256" key="10">
    <source>
        <dbReference type="ARBA" id="ARBA00035305"/>
    </source>
</evidence>
<dbReference type="Proteomes" id="UP001205337">
    <property type="component" value="Unassembled WGS sequence"/>
</dbReference>
<protein>
    <recommendedName>
        <fullName evidence="10">Sensor histidine kinase MtrB</fullName>
        <ecNumber evidence="3">2.7.13.3</ecNumber>
    </recommendedName>
</protein>
<dbReference type="GO" id="GO:0016301">
    <property type="term" value="F:kinase activity"/>
    <property type="evidence" value="ECO:0007669"/>
    <property type="project" value="UniProtKB-KW"/>
</dbReference>
<evidence type="ECO:0000256" key="2">
    <source>
        <dbReference type="ARBA" id="ARBA00004236"/>
    </source>
</evidence>
<feature type="transmembrane region" description="Helical" evidence="11">
    <location>
        <begin position="20"/>
        <end position="47"/>
    </location>
</feature>
<dbReference type="SMART" id="SM00388">
    <property type="entry name" value="HisKA"/>
    <property type="match status" value="1"/>
</dbReference>
<evidence type="ECO:0000256" key="4">
    <source>
        <dbReference type="ARBA" id="ARBA00022553"/>
    </source>
</evidence>
<evidence type="ECO:0000259" key="12">
    <source>
        <dbReference type="PROSITE" id="PS50109"/>
    </source>
</evidence>
<keyword evidence="6 11" id="KW-0812">Transmembrane</keyword>
<dbReference type="InterPro" id="IPR036097">
    <property type="entry name" value="HisK_dim/P_sf"/>
</dbReference>
<organism evidence="14 15">
    <name type="scientific">Protaetiibacter mangrovi</name>
    <dbReference type="NCBI Taxonomy" id="2970926"/>
    <lineage>
        <taxon>Bacteria</taxon>
        <taxon>Bacillati</taxon>
        <taxon>Actinomycetota</taxon>
        <taxon>Actinomycetes</taxon>
        <taxon>Micrococcales</taxon>
        <taxon>Microbacteriaceae</taxon>
        <taxon>Protaetiibacter</taxon>
    </lineage>
</organism>
<evidence type="ECO:0000256" key="9">
    <source>
        <dbReference type="ARBA" id="ARBA00023012"/>
    </source>
</evidence>
<dbReference type="EMBL" id="JANTHX010000008">
    <property type="protein sequence ID" value="MCS0500236.1"/>
    <property type="molecule type" value="Genomic_DNA"/>
</dbReference>
<comment type="catalytic activity">
    <reaction evidence="1">
        <text>ATP + protein L-histidine = ADP + protein N-phospho-L-histidine.</text>
        <dbReference type="EC" id="2.7.13.3"/>
    </reaction>
</comment>
<evidence type="ECO:0000256" key="11">
    <source>
        <dbReference type="SAM" id="Phobius"/>
    </source>
</evidence>
<dbReference type="SUPFAM" id="SSF158472">
    <property type="entry name" value="HAMP domain-like"/>
    <property type="match status" value="1"/>
</dbReference>
<dbReference type="Gene3D" id="3.30.565.10">
    <property type="entry name" value="Histidine kinase-like ATPase, C-terminal domain"/>
    <property type="match status" value="1"/>
</dbReference>
<dbReference type="PROSITE" id="PS50885">
    <property type="entry name" value="HAMP"/>
    <property type="match status" value="1"/>
</dbReference>
<dbReference type="InterPro" id="IPR004358">
    <property type="entry name" value="Sig_transdc_His_kin-like_C"/>
</dbReference>
<dbReference type="InterPro" id="IPR047669">
    <property type="entry name" value="MtrAB_MtrB"/>
</dbReference>
<dbReference type="Pfam" id="PF00512">
    <property type="entry name" value="HisKA"/>
    <property type="match status" value="1"/>
</dbReference>
<dbReference type="RefSeq" id="WP_258799376.1">
    <property type="nucleotide sequence ID" value="NZ_JANTHX010000008.1"/>
</dbReference>
<evidence type="ECO:0000256" key="8">
    <source>
        <dbReference type="ARBA" id="ARBA00022989"/>
    </source>
</evidence>
<proteinExistence type="predicted"/>
<dbReference type="PANTHER" id="PTHR43711:SF1">
    <property type="entry name" value="HISTIDINE KINASE 1"/>
    <property type="match status" value="1"/>
</dbReference>
<evidence type="ECO:0000256" key="7">
    <source>
        <dbReference type="ARBA" id="ARBA00022777"/>
    </source>
</evidence>
<feature type="transmembrane region" description="Helical" evidence="11">
    <location>
        <begin position="202"/>
        <end position="221"/>
    </location>
</feature>
<evidence type="ECO:0000256" key="3">
    <source>
        <dbReference type="ARBA" id="ARBA00012438"/>
    </source>
</evidence>
<dbReference type="PRINTS" id="PR00344">
    <property type="entry name" value="BCTRLSENSOR"/>
</dbReference>
<dbReference type="InterPro" id="IPR003660">
    <property type="entry name" value="HAMP_dom"/>
</dbReference>
<dbReference type="CDD" id="cd00082">
    <property type="entry name" value="HisKA"/>
    <property type="match status" value="1"/>
</dbReference>
<keyword evidence="11" id="KW-0472">Membrane</keyword>
<dbReference type="EC" id="2.7.13.3" evidence="3"/>
<dbReference type="PROSITE" id="PS50109">
    <property type="entry name" value="HIS_KIN"/>
    <property type="match status" value="1"/>
</dbReference>
<keyword evidence="7 14" id="KW-0418">Kinase</keyword>
<dbReference type="SUPFAM" id="SSF47384">
    <property type="entry name" value="Homodimeric domain of signal transducing histidine kinase"/>
    <property type="match status" value="1"/>
</dbReference>
<dbReference type="CDD" id="cd06225">
    <property type="entry name" value="HAMP"/>
    <property type="match status" value="1"/>
</dbReference>
<dbReference type="Gene3D" id="1.10.287.130">
    <property type="match status" value="1"/>
</dbReference>
<gene>
    <name evidence="14" type="primary">mtrB</name>
    <name evidence="14" type="ORF">NUH29_11830</name>
</gene>
<comment type="subcellular location">
    <subcellularLocation>
        <location evidence="2">Cell membrane</location>
    </subcellularLocation>
</comment>
<keyword evidence="15" id="KW-1185">Reference proteome</keyword>
<evidence type="ECO:0000259" key="13">
    <source>
        <dbReference type="PROSITE" id="PS50885"/>
    </source>
</evidence>
<accession>A0ABT1ZHQ3</accession>
<sequence>MQWDWRVWRDRLVHVWRGSLRVRTIVLTVLLSALAVTVIGVVISSSVRANLFDSRRDQVIAESGRAAEQAQRIFTTAAELGDGTDVQATADSALATVQRSTTARYTALLRVPAQDVPRVIDDQASRDFQPGYASTELRATVIASDGTDVAWQSVAVDSEDGLDPGITTGSILDTISAGRYQLYLVYDLSDVQQTLDFVQSTLAFGGFALVALFGGVAYLVVRLVVGPVRVAADASEKLASGQLEERLPVRGEDELATLARSFNGMADSLQRQIRQLADLSRVQQRFVSDVSHELRTPLTTIRLAGDVLYDQREDFPPTTARTAELLHTQIERFEAMLADLLEMSRYDAGAVQLETDPTNLVRLVEESIIAVEPLAEERGSEVRLVAPGGYFEADVDARRIRRILQNLLGNAIDHGEAKPIVVYVDSDERAVAIAVRDYGVGMSPADVERVFDRFWRADPSRQRTTGGTGLGLAISLEDAAVHGGELAVWSQQGEGSCFRLTLPRRRGDELGGVSPLALPPDAEVAA</sequence>
<feature type="domain" description="Histidine kinase" evidence="12">
    <location>
        <begin position="289"/>
        <end position="506"/>
    </location>
</feature>
<evidence type="ECO:0000256" key="6">
    <source>
        <dbReference type="ARBA" id="ARBA00022692"/>
    </source>
</evidence>
<dbReference type="InterPro" id="IPR003594">
    <property type="entry name" value="HATPase_dom"/>
</dbReference>
<keyword evidence="5" id="KW-0808">Transferase</keyword>
<evidence type="ECO:0000256" key="5">
    <source>
        <dbReference type="ARBA" id="ARBA00022679"/>
    </source>
</evidence>
<dbReference type="InterPro" id="IPR050736">
    <property type="entry name" value="Sensor_HK_Regulatory"/>
</dbReference>
<dbReference type="PANTHER" id="PTHR43711">
    <property type="entry name" value="TWO-COMPONENT HISTIDINE KINASE"/>
    <property type="match status" value="1"/>
</dbReference>
<dbReference type="SUPFAM" id="SSF55874">
    <property type="entry name" value="ATPase domain of HSP90 chaperone/DNA topoisomerase II/histidine kinase"/>
    <property type="match status" value="1"/>
</dbReference>
<dbReference type="CDD" id="cd00075">
    <property type="entry name" value="HATPase"/>
    <property type="match status" value="1"/>
</dbReference>
<evidence type="ECO:0000313" key="14">
    <source>
        <dbReference type="EMBL" id="MCS0500236.1"/>
    </source>
</evidence>
<keyword evidence="4" id="KW-0597">Phosphoprotein</keyword>
<dbReference type="NCBIfam" id="NF040691">
    <property type="entry name" value="MtrAB_MtrB"/>
    <property type="match status" value="1"/>
</dbReference>
<dbReference type="Pfam" id="PF00672">
    <property type="entry name" value="HAMP"/>
    <property type="match status" value="1"/>
</dbReference>
<feature type="domain" description="HAMP" evidence="13">
    <location>
        <begin position="222"/>
        <end position="274"/>
    </location>
</feature>
<dbReference type="InterPro" id="IPR003661">
    <property type="entry name" value="HisK_dim/P_dom"/>
</dbReference>
<dbReference type="InterPro" id="IPR005467">
    <property type="entry name" value="His_kinase_dom"/>
</dbReference>
<keyword evidence="9" id="KW-0902">Two-component regulatory system</keyword>
<dbReference type="Pfam" id="PF02518">
    <property type="entry name" value="HATPase_c"/>
    <property type="match status" value="1"/>
</dbReference>
<keyword evidence="8 11" id="KW-1133">Transmembrane helix</keyword>
<dbReference type="Gene3D" id="6.10.340.10">
    <property type="match status" value="1"/>
</dbReference>
<reference evidence="14 15" key="1">
    <citation type="submission" date="2022-08" db="EMBL/GenBank/DDBJ databases">
        <authorList>
            <person name="Li F."/>
        </authorList>
    </citation>
    <scope>NUCLEOTIDE SEQUENCE [LARGE SCALE GENOMIC DNA]</scope>
    <source>
        <strain evidence="14 15">10F1B-8-1</strain>
    </source>
</reference>
<evidence type="ECO:0000313" key="15">
    <source>
        <dbReference type="Proteomes" id="UP001205337"/>
    </source>
</evidence>
<dbReference type="SMART" id="SM00304">
    <property type="entry name" value="HAMP"/>
    <property type="match status" value="1"/>
</dbReference>
<dbReference type="InterPro" id="IPR036890">
    <property type="entry name" value="HATPase_C_sf"/>
</dbReference>
<evidence type="ECO:0000256" key="1">
    <source>
        <dbReference type="ARBA" id="ARBA00000085"/>
    </source>
</evidence>
<comment type="caution">
    <text evidence="14">The sequence shown here is derived from an EMBL/GenBank/DDBJ whole genome shotgun (WGS) entry which is preliminary data.</text>
</comment>
<name>A0ABT1ZHQ3_9MICO</name>